<name>A0A0W8EAP9_9ZZZZ</name>
<dbReference type="AlphaFoldDB" id="A0A0W8EAP9"/>
<comment type="caution">
    <text evidence="2">The sequence shown here is derived from an EMBL/GenBank/DDBJ whole genome shotgun (WGS) entry which is preliminary data.</text>
</comment>
<evidence type="ECO:0000313" key="2">
    <source>
        <dbReference type="EMBL" id="KUG05521.1"/>
    </source>
</evidence>
<dbReference type="InterPro" id="IPR007842">
    <property type="entry name" value="HEPN_dom"/>
</dbReference>
<sequence>MIDDLEADGLIRPLAIDSTRVEGALVIAHRDLGVARDLLASSSDWAFTVAYNAILQAGRALMFSKGYRPEGSNQHVSLVRFCGEFLSPDQVQWFERMRRKRHQSVYDSAGSVSEREAEHAVKKAEEIVRTVEEIIQRT</sequence>
<accession>A0A0W8EAP9</accession>
<evidence type="ECO:0000259" key="1">
    <source>
        <dbReference type="Pfam" id="PF05168"/>
    </source>
</evidence>
<gene>
    <name evidence="2" type="ORF">ASZ90_017054</name>
</gene>
<proteinExistence type="predicted"/>
<dbReference type="Gene3D" id="1.20.120.330">
    <property type="entry name" value="Nucleotidyltransferases domain 2"/>
    <property type="match status" value="1"/>
</dbReference>
<protein>
    <recommendedName>
        <fullName evidence="1">HEPN domain-containing protein</fullName>
    </recommendedName>
</protein>
<dbReference type="Pfam" id="PF05168">
    <property type="entry name" value="HEPN"/>
    <property type="match status" value="1"/>
</dbReference>
<dbReference type="EMBL" id="LNQE01001809">
    <property type="protein sequence ID" value="KUG05521.1"/>
    <property type="molecule type" value="Genomic_DNA"/>
</dbReference>
<reference evidence="2" key="1">
    <citation type="journal article" date="2015" name="Proc. Natl. Acad. Sci. U.S.A.">
        <title>Networks of energetic and metabolic interactions define dynamics in microbial communities.</title>
        <authorList>
            <person name="Embree M."/>
            <person name="Liu J.K."/>
            <person name="Al-Bassam M.M."/>
            <person name="Zengler K."/>
        </authorList>
    </citation>
    <scope>NUCLEOTIDE SEQUENCE</scope>
</reference>
<organism evidence="2">
    <name type="scientific">hydrocarbon metagenome</name>
    <dbReference type="NCBI Taxonomy" id="938273"/>
    <lineage>
        <taxon>unclassified sequences</taxon>
        <taxon>metagenomes</taxon>
        <taxon>ecological metagenomes</taxon>
    </lineage>
</organism>
<feature type="domain" description="HEPN" evidence="1">
    <location>
        <begin position="25"/>
        <end position="134"/>
    </location>
</feature>